<feature type="compositionally biased region" description="Low complexity" evidence="1">
    <location>
        <begin position="135"/>
        <end position="150"/>
    </location>
</feature>
<feature type="compositionally biased region" description="Polar residues" evidence="1">
    <location>
        <begin position="209"/>
        <end position="220"/>
    </location>
</feature>
<feature type="compositionally biased region" description="Low complexity" evidence="1">
    <location>
        <begin position="197"/>
        <end position="208"/>
    </location>
</feature>
<dbReference type="Proteomes" id="UP000076738">
    <property type="component" value="Unassembled WGS sequence"/>
</dbReference>
<dbReference type="AlphaFoldDB" id="A0A167MKC5"/>
<gene>
    <name evidence="2" type="ORF">CALVIDRAFT_597952</name>
</gene>
<organism evidence="2 3">
    <name type="scientific">Calocera viscosa (strain TUFC12733)</name>
    <dbReference type="NCBI Taxonomy" id="1330018"/>
    <lineage>
        <taxon>Eukaryota</taxon>
        <taxon>Fungi</taxon>
        <taxon>Dikarya</taxon>
        <taxon>Basidiomycota</taxon>
        <taxon>Agaricomycotina</taxon>
        <taxon>Dacrymycetes</taxon>
        <taxon>Dacrymycetales</taxon>
        <taxon>Dacrymycetaceae</taxon>
        <taxon>Calocera</taxon>
    </lineage>
</organism>
<feature type="compositionally biased region" description="Low complexity" evidence="1">
    <location>
        <begin position="262"/>
        <end position="273"/>
    </location>
</feature>
<feature type="region of interest" description="Disordered" evidence="1">
    <location>
        <begin position="1"/>
        <end position="76"/>
    </location>
</feature>
<accession>A0A167MKC5</accession>
<sequence>MDDDGASSVTGRSVAEDDEDIAAQQSQEVPIASSTVPTGDSLYQALRSPSPETVPVASTSAQPAEQQDLITLADPITESSGELTRLMARYPMIITGPGSAPHKVVRTMSHESFMSNLHRASISPSEVLRQESEMASSSGGKGKSVARSGSDQAGLPSSTSKYSDEGNPAPAEFSEESVRKGGSTSIASIASTQRKLSPPSRTPTETPSLVASPSDSTASPSRPRRPDDSGWNFAEPALSTPERLSRDSTVSPRNAKLSVSLAPVPSTSYSSVSTSLYAELQAAEVRNEREREALEREMKQARMEADDLERQCEELSQMLQSLGLQPSQGTVQKPTNISPSRFPAQTGSRTTDAVRFLPSN</sequence>
<feature type="region of interest" description="Disordered" evidence="1">
    <location>
        <begin position="289"/>
        <end position="308"/>
    </location>
</feature>
<evidence type="ECO:0000313" key="2">
    <source>
        <dbReference type="EMBL" id="KZO96808.1"/>
    </source>
</evidence>
<feature type="compositionally biased region" description="Polar residues" evidence="1">
    <location>
        <begin position="56"/>
        <end position="69"/>
    </location>
</feature>
<feature type="compositionally biased region" description="Polar residues" evidence="1">
    <location>
        <begin position="182"/>
        <end position="195"/>
    </location>
</feature>
<feature type="region of interest" description="Disordered" evidence="1">
    <location>
        <begin position="325"/>
        <end position="360"/>
    </location>
</feature>
<dbReference type="EMBL" id="KV417282">
    <property type="protein sequence ID" value="KZO96808.1"/>
    <property type="molecule type" value="Genomic_DNA"/>
</dbReference>
<protein>
    <submittedName>
        <fullName evidence="2">Uncharacterized protein</fullName>
    </submittedName>
</protein>
<dbReference type="OrthoDB" id="10636059at2759"/>
<evidence type="ECO:0000256" key="1">
    <source>
        <dbReference type="SAM" id="MobiDB-lite"/>
    </source>
</evidence>
<name>A0A167MKC5_CALVF</name>
<evidence type="ECO:0000313" key="3">
    <source>
        <dbReference type="Proteomes" id="UP000076738"/>
    </source>
</evidence>
<proteinExistence type="predicted"/>
<reference evidence="2 3" key="1">
    <citation type="journal article" date="2016" name="Mol. Biol. Evol.">
        <title>Comparative Genomics of Early-Diverging Mushroom-Forming Fungi Provides Insights into the Origins of Lignocellulose Decay Capabilities.</title>
        <authorList>
            <person name="Nagy L.G."/>
            <person name="Riley R."/>
            <person name="Tritt A."/>
            <person name="Adam C."/>
            <person name="Daum C."/>
            <person name="Floudas D."/>
            <person name="Sun H."/>
            <person name="Yadav J.S."/>
            <person name="Pangilinan J."/>
            <person name="Larsson K.H."/>
            <person name="Matsuura K."/>
            <person name="Barry K."/>
            <person name="Labutti K."/>
            <person name="Kuo R."/>
            <person name="Ohm R.A."/>
            <person name="Bhattacharya S.S."/>
            <person name="Shirouzu T."/>
            <person name="Yoshinaga Y."/>
            <person name="Martin F.M."/>
            <person name="Grigoriev I.V."/>
            <person name="Hibbett D.S."/>
        </authorList>
    </citation>
    <scope>NUCLEOTIDE SEQUENCE [LARGE SCALE GENOMIC DNA]</scope>
    <source>
        <strain evidence="2 3">TUFC12733</strain>
    </source>
</reference>
<feature type="region of interest" description="Disordered" evidence="1">
    <location>
        <begin position="123"/>
        <end position="273"/>
    </location>
</feature>
<keyword evidence="3" id="KW-1185">Reference proteome</keyword>
<feature type="compositionally biased region" description="Polar residues" evidence="1">
    <location>
        <begin position="325"/>
        <end position="351"/>
    </location>
</feature>
<feature type="compositionally biased region" description="Polar residues" evidence="1">
    <location>
        <begin position="23"/>
        <end position="38"/>
    </location>
</feature>